<dbReference type="EMBL" id="FWZB01000030">
    <property type="protein sequence ID" value="SMD82444.1"/>
    <property type="molecule type" value="Genomic_DNA"/>
</dbReference>
<reference evidence="8" key="1">
    <citation type="submission" date="2017-04" db="EMBL/GenBank/DDBJ databases">
        <authorList>
            <person name="Criscuolo A."/>
        </authorList>
    </citation>
    <scope>NUCLEOTIDE SEQUENCE [LARGE SCALE GENOMIC DNA]</scope>
</reference>
<keyword evidence="3 4" id="KW-0443">Lipid metabolism</keyword>
<evidence type="ECO:0000313" key="8">
    <source>
        <dbReference type="Proteomes" id="UP000194499"/>
    </source>
</evidence>
<evidence type="ECO:0000313" key="7">
    <source>
        <dbReference type="EMBL" id="SMD82444.1"/>
    </source>
</evidence>
<dbReference type="GO" id="GO:0016787">
    <property type="term" value="F:hydrolase activity"/>
    <property type="evidence" value="ECO:0007669"/>
    <property type="project" value="UniProtKB-UniRule"/>
</dbReference>
<dbReference type="GO" id="GO:0016042">
    <property type="term" value="P:lipid catabolic process"/>
    <property type="evidence" value="ECO:0007669"/>
    <property type="project" value="UniProtKB-UniRule"/>
</dbReference>
<proteinExistence type="predicted"/>
<feature type="active site" description="Nucleophile" evidence="4">
    <location>
        <position position="38"/>
    </location>
</feature>
<dbReference type="PROSITE" id="PS51635">
    <property type="entry name" value="PNPLA"/>
    <property type="match status" value="1"/>
</dbReference>
<protein>
    <submittedName>
        <fullName evidence="7">NTE family protein RssA</fullName>
    </submittedName>
    <submittedName>
        <fullName evidence="6">Patatin-like phospholipase family protein</fullName>
    </submittedName>
</protein>
<dbReference type="Pfam" id="PF01734">
    <property type="entry name" value="Patatin"/>
    <property type="match status" value="1"/>
</dbReference>
<gene>
    <name evidence="7" type="primary">rssA_1</name>
    <name evidence="7" type="ORF">BACERE00191_01372</name>
    <name evidence="6" type="ORF">OWO78_14705</name>
</gene>
<evidence type="ECO:0000259" key="5">
    <source>
        <dbReference type="PROSITE" id="PS51635"/>
    </source>
</evidence>
<evidence type="ECO:0000256" key="2">
    <source>
        <dbReference type="ARBA" id="ARBA00022963"/>
    </source>
</evidence>
<organism evidence="7 8">
    <name type="scientific">Bacillus pacificus</name>
    <dbReference type="NCBI Taxonomy" id="2026187"/>
    <lineage>
        <taxon>Bacteria</taxon>
        <taxon>Bacillati</taxon>
        <taxon>Bacillota</taxon>
        <taxon>Bacilli</taxon>
        <taxon>Bacillales</taxon>
        <taxon>Bacillaceae</taxon>
        <taxon>Bacillus</taxon>
        <taxon>Bacillus cereus group</taxon>
    </lineage>
</organism>
<evidence type="ECO:0000256" key="3">
    <source>
        <dbReference type="ARBA" id="ARBA00023098"/>
    </source>
</evidence>
<evidence type="ECO:0000256" key="1">
    <source>
        <dbReference type="ARBA" id="ARBA00022801"/>
    </source>
</evidence>
<dbReference type="Proteomes" id="UP000194499">
    <property type="component" value="Unassembled WGS sequence"/>
</dbReference>
<comment type="caution">
    <text evidence="4">Lacks conserved residue(s) required for the propagation of feature annotation.</text>
</comment>
<dbReference type="InterPro" id="IPR016035">
    <property type="entry name" value="Acyl_Trfase/lysoPLipase"/>
</dbReference>
<accession>A0A1J9ZCW3</accession>
<dbReference type="PANTHER" id="PTHR14226:SF76">
    <property type="entry name" value="NTE FAMILY PROTEIN RSSA"/>
    <property type="match status" value="1"/>
</dbReference>
<dbReference type="RefSeq" id="WP_000765974.1">
    <property type="nucleotide sequence ID" value="NZ_CP093424.1"/>
</dbReference>
<evidence type="ECO:0000313" key="6">
    <source>
        <dbReference type="EMBL" id="MDK7392679.1"/>
    </source>
</evidence>
<dbReference type="CDD" id="cd07205">
    <property type="entry name" value="Pat_PNPLA6_PNPLA7_NTE1_like"/>
    <property type="match status" value="1"/>
</dbReference>
<keyword evidence="2 4" id="KW-0442">Lipid degradation</keyword>
<sequence length="259" mass="28415">MKLGLALGGGAVRGLAHIGVLKVLKKHNIPIDFIAGTSMGGAIGGLIAAGIDVEEIEDFILTTTPSYRMVDFGIGKRGLVAGNKLYGMLLQFLEQKGLANIQIEQLPIPFRVVSVDLKKGKAFIFEQGNLSLAIRATTSVPGLFIPVKHEEKVLVDGGILNNLPTDIPRKAGVEIVLAVDVEREHEEREPRSIIDVLNRSLSLMMVEMRRKNLQFADVILRPRVGQFQAFDITKIKECIEAGEQEAERKIMEVVSLLNK</sequence>
<name>A0A1J9ZCW3_9BACI</name>
<keyword evidence="1 4" id="KW-0378">Hydrolase</keyword>
<feature type="short sequence motif" description="GXSXG" evidence="4">
    <location>
        <begin position="36"/>
        <end position="40"/>
    </location>
</feature>
<dbReference type="EMBL" id="JAPNPE010000005">
    <property type="protein sequence ID" value="MDK7392679.1"/>
    <property type="molecule type" value="Genomic_DNA"/>
</dbReference>
<dbReference type="AlphaFoldDB" id="A0A1J9ZCW3"/>
<feature type="domain" description="PNPLA" evidence="5">
    <location>
        <begin position="5"/>
        <end position="169"/>
    </location>
</feature>
<feature type="short sequence motif" description="DGA/G" evidence="4">
    <location>
        <begin position="156"/>
        <end position="158"/>
    </location>
</feature>
<reference evidence="7" key="2">
    <citation type="submission" date="2017-04" db="EMBL/GenBank/DDBJ databases">
        <authorList>
            <person name="Afonso C.L."/>
            <person name="Miller P.J."/>
            <person name="Scott M.A."/>
            <person name="Spackman E."/>
            <person name="Goraichik I."/>
            <person name="Dimitrov K.M."/>
            <person name="Suarez D.L."/>
            <person name="Swayne D.E."/>
        </authorList>
    </citation>
    <scope>NUCLEOTIDE SEQUENCE [LARGE SCALE GENOMIC DNA]</scope>
    <source>
        <strain evidence="7">16-00191</strain>
    </source>
</reference>
<evidence type="ECO:0000256" key="4">
    <source>
        <dbReference type="PROSITE-ProRule" id="PRU01161"/>
    </source>
</evidence>
<dbReference type="InterPro" id="IPR002641">
    <property type="entry name" value="PNPLA_dom"/>
</dbReference>
<reference evidence="6" key="3">
    <citation type="submission" date="2022-11" db="EMBL/GenBank/DDBJ databases">
        <title>WGS-based characterization of Bacillus cereus isolated from food &amp; feed additives.</title>
        <authorList>
            <person name="Bogaerts B."/>
            <person name="Fraiture M.-A."/>
            <person name="Roosens N.H.C."/>
            <person name="De Keersmaecker S.C.J."/>
            <person name="Vanneste K."/>
        </authorList>
    </citation>
    <scope>NUCLEOTIDE SEQUENCE</scope>
    <source>
        <strain evidence="6">74.2</strain>
    </source>
</reference>
<feature type="active site" description="Proton acceptor" evidence="4">
    <location>
        <position position="156"/>
    </location>
</feature>
<dbReference type="Gene3D" id="3.40.1090.10">
    <property type="entry name" value="Cytosolic phospholipase A2 catalytic domain"/>
    <property type="match status" value="1"/>
</dbReference>
<dbReference type="SUPFAM" id="SSF52151">
    <property type="entry name" value="FabD/lysophospholipase-like"/>
    <property type="match status" value="1"/>
</dbReference>
<dbReference type="InterPro" id="IPR050301">
    <property type="entry name" value="NTE"/>
</dbReference>
<dbReference type="PANTHER" id="PTHR14226">
    <property type="entry name" value="NEUROPATHY TARGET ESTERASE/SWISS CHEESE D.MELANOGASTER"/>
    <property type="match status" value="1"/>
</dbReference>
<dbReference type="Proteomes" id="UP001174229">
    <property type="component" value="Unassembled WGS sequence"/>
</dbReference>